<dbReference type="SUPFAM" id="SSF52540">
    <property type="entry name" value="P-loop containing nucleoside triphosphate hydrolases"/>
    <property type="match status" value="1"/>
</dbReference>
<comment type="similarity">
    <text evidence="2">Belongs to the CpsD/CapB family.</text>
</comment>
<comment type="caution">
    <text evidence="22">The sequence shown here is derived from an EMBL/GenBank/DDBJ whole genome shotgun (WGS) entry which is preliminary data.</text>
</comment>
<dbReference type="EMBL" id="JACIDM010000003">
    <property type="protein sequence ID" value="MBB4084144.1"/>
    <property type="molecule type" value="Genomic_DNA"/>
</dbReference>
<comment type="subcellular location">
    <subcellularLocation>
        <location evidence="1">Cell inner membrane</location>
        <topology evidence="1">Multi-pass membrane protein</topology>
    </subcellularLocation>
</comment>
<evidence type="ECO:0000256" key="14">
    <source>
        <dbReference type="ARBA" id="ARBA00023137"/>
    </source>
</evidence>
<dbReference type="NCBIfam" id="TIGR01007">
    <property type="entry name" value="eps_fam"/>
    <property type="match status" value="1"/>
</dbReference>
<feature type="coiled-coil region" evidence="16">
    <location>
        <begin position="231"/>
        <end position="258"/>
    </location>
</feature>
<feature type="region of interest" description="Disordered" evidence="17">
    <location>
        <begin position="1"/>
        <end position="24"/>
    </location>
</feature>
<evidence type="ECO:0000256" key="2">
    <source>
        <dbReference type="ARBA" id="ARBA00007316"/>
    </source>
</evidence>
<keyword evidence="5" id="KW-1003">Cell membrane</keyword>
<dbReference type="PANTHER" id="PTHR32309:SF13">
    <property type="entry name" value="FERRIC ENTEROBACTIN TRANSPORT PROTEIN FEPE"/>
    <property type="match status" value="1"/>
</dbReference>
<gene>
    <name evidence="22" type="ORF">GGR12_003032</name>
</gene>
<organism evidence="22 23">
    <name type="scientific">Brevundimonas lenta</name>
    <dbReference type="NCBI Taxonomy" id="424796"/>
    <lineage>
        <taxon>Bacteria</taxon>
        <taxon>Pseudomonadati</taxon>
        <taxon>Pseudomonadota</taxon>
        <taxon>Alphaproteobacteria</taxon>
        <taxon>Caulobacterales</taxon>
        <taxon>Caulobacteraceae</taxon>
        <taxon>Brevundimonas</taxon>
    </lineage>
</organism>
<feature type="transmembrane region" description="Helical" evidence="18">
    <location>
        <begin position="61"/>
        <end position="85"/>
    </location>
</feature>
<feature type="domain" description="Tyrosine-protein kinase G-rich" evidence="21">
    <location>
        <begin position="418"/>
        <end position="489"/>
    </location>
</feature>
<dbReference type="InterPro" id="IPR003856">
    <property type="entry name" value="LPS_length_determ_N"/>
</dbReference>
<reference evidence="22 23" key="1">
    <citation type="submission" date="2020-08" db="EMBL/GenBank/DDBJ databases">
        <title>Genomic Encyclopedia of Type Strains, Phase IV (KMG-IV): sequencing the most valuable type-strain genomes for metagenomic binning, comparative biology and taxonomic classification.</title>
        <authorList>
            <person name="Goeker M."/>
        </authorList>
    </citation>
    <scope>NUCLEOTIDE SEQUENCE [LARGE SCALE GENOMIC DNA]</scope>
    <source>
        <strain evidence="22 23">DSM 23960</strain>
    </source>
</reference>
<evidence type="ECO:0000256" key="12">
    <source>
        <dbReference type="ARBA" id="ARBA00022989"/>
    </source>
</evidence>
<dbReference type="InterPro" id="IPR032807">
    <property type="entry name" value="GNVR"/>
</dbReference>
<dbReference type="EC" id="2.7.10.2" evidence="4"/>
<keyword evidence="14" id="KW-0829">Tyrosine-protein kinase</keyword>
<keyword evidence="8 18" id="KW-0812">Transmembrane</keyword>
<keyword evidence="16" id="KW-0175">Coiled coil</keyword>
<keyword evidence="10" id="KW-0418">Kinase</keyword>
<dbReference type="CDD" id="cd05387">
    <property type="entry name" value="BY-kinase"/>
    <property type="match status" value="1"/>
</dbReference>
<evidence type="ECO:0000313" key="22">
    <source>
        <dbReference type="EMBL" id="MBB4084144.1"/>
    </source>
</evidence>
<dbReference type="RefSeq" id="WP_183205358.1">
    <property type="nucleotide sequence ID" value="NZ_BAAAER010000003.1"/>
</dbReference>
<keyword evidence="11" id="KW-0067">ATP-binding</keyword>
<evidence type="ECO:0000256" key="4">
    <source>
        <dbReference type="ARBA" id="ARBA00011903"/>
    </source>
</evidence>
<feature type="domain" description="Polysaccharide chain length determinant N-terminal" evidence="19">
    <location>
        <begin position="47"/>
        <end position="138"/>
    </location>
</feature>
<evidence type="ECO:0000256" key="18">
    <source>
        <dbReference type="SAM" id="Phobius"/>
    </source>
</evidence>
<protein>
    <recommendedName>
        <fullName evidence="4">non-specific protein-tyrosine kinase</fullName>
        <ecNumber evidence="4">2.7.10.2</ecNumber>
    </recommendedName>
</protein>
<evidence type="ECO:0000256" key="3">
    <source>
        <dbReference type="ARBA" id="ARBA00008883"/>
    </source>
</evidence>
<evidence type="ECO:0000259" key="19">
    <source>
        <dbReference type="Pfam" id="PF02706"/>
    </source>
</evidence>
<dbReference type="Pfam" id="PF13614">
    <property type="entry name" value="AAA_31"/>
    <property type="match status" value="1"/>
</dbReference>
<keyword evidence="23" id="KW-1185">Reference proteome</keyword>
<comment type="catalytic activity">
    <reaction evidence="15">
        <text>L-tyrosyl-[protein] + ATP = O-phospho-L-tyrosyl-[protein] + ADP + H(+)</text>
        <dbReference type="Rhea" id="RHEA:10596"/>
        <dbReference type="Rhea" id="RHEA-COMP:10136"/>
        <dbReference type="Rhea" id="RHEA-COMP:20101"/>
        <dbReference type="ChEBI" id="CHEBI:15378"/>
        <dbReference type="ChEBI" id="CHEBI:30616"/>
        <dbReference type="ChEBI" id="CHEBI:46858"/>
        <dbReference type="ChEBI" id="CHEBI:61978"/>
        <dbReference type="ChEBI" id="CHEBI:456216"/>
        <dbReference type="EC" id="2.7.10.2"/>
    </reaction>
</comment>
<dbReference type="Pfam" id="PF02706">
    <property type="entry name" value="Wzz"/>
    <property type="match status" value="1"/>
</dbReference>
<feature type="transmembrane region" description="Helical" evidence="18">
    <location>
        <begin position="467"/>
        <end position="489"/>
    </location>
</feature>
<evidence type="ECO:0000259" key="20">
    <source>
        <dbReference type="Pfam" id="PF13614"/>
    </source>
</evidence>
<dbReference type="GO" id="GO:0005524">
    <property type="term" value="F:ATP binding"/>
    <property type="evidence" value="ECO:0007669"/>
    <property type="project" value="UniProtKB-KW"/>
</dbReference>
<evidence type="ECO:0000256" key="8">
    <source>
        <dbReference type="ARBA" id="ARBA00022692"/>
    </source>
</evidence>
<dbReference type="InterPro" id="IPR027417">
    <property type="entry name" value="P-loop_NTPase"/>
</dbReference>
<feature type="coiled-coil region" evidence="16">
    <location>
        <begin position="286"/>
        <end position="347"/>
    </location>
</feature>
<dbReference type="InterPro" id="IPR025669">
    <property type="entry name" value="AAA_dom"/>
</dbReference>
<evidence type="ECO:0000256" key="16">
    <source>
        <dbReference type="SAM" id="Coils"/>
    </source>
</evidence>
<dbReference type="GO" id="GO:0005886">
    <property type="term" value="C:plasma membrane"/>
    <property type="evidence" value="ECO:0007669"/>
    <property type="project" value="UniProtKB-SubCell"/>
</dbReference>
<keyword evidence="9" id="KW-0547">Nucleotide-binding</keyword>
<evidence type="ECO:0000256" key="15">
    <source>
        <dbReference type="ARBA" id="ARBA00051245"/>
    </source>
</evidence>
<dbReference type="PANTHER" id="PTHR32309">
    <property type="entry name" value="TYROSINE-PROTEIN KINASE"/>
    <property type="match status" value="1"/>
</dbReference>
<keyword evidence="13 18" id="KW-0472">Membrane</keyword>
<feature type="domain" description="AAA" evidence="20">
    <location>
        <begin position="567"/>
        <end position="680"/>
    </location>
</feature>
<evidence type="ECO:0000256" key="5">
    <source>
        <dbReference type="ARBA" id="ARBA00022475"/>
    </source>
</evidence>
<feature type="compositionally biased region" description="Basic and acidic residues" evidence="17">
    <location>
        <begin position="1"/>
        <end position="13"/>
    </location>
</feature>
<evidence type="ECO:0000256" key="7">
    <source>
        <dbReference type="ARBA" id="ARBA00022679"/>
    </source>
</evidence>
<evidence type="ECO:0000256" key="10">
    <source>
        <dbReference type="ARBA" id="ARBA00022777"/>
    </source>
</evidence>
<sequence>MLGDNHFADERNPRPGRAPGGFGEAAFDNVHPETGAWSDEVEDAPAFDLASYWRLALKHRVLILGCFLAALAIGAALTLLMTPIYTAQATLQIDREASRVFDAEDVTPRESMSQGEEFFQTQYGLLRSRSLAERVVESLGLASSDQALANLGVEPPARVGSAAAQAERRRNAALAAVQANLSVTPVRGSRLVAVGYDNPDPVVAARVANGFAENFIQANLDRKFQSSAYAREFLEERIAQTKGRLEEAERQLVAYAANQQIINVGEPSEGGADSSGSSQSLASNNLVALNASLAEARAARVAAEERWRSARSSQIMTLPEVLQNPSIQRLGEQRAQLEAEYQQKSSVYQADYPEMVRLRGQITEIDGQIQALASNIRASIQSQYVVAANQERSLLGQVNALKGDVLDLRDRSIQYNILQRELDTTRTLYEALLQRYKEVGVTGNVTANNISIVDTARPPESPSKPNMLINLALAAIFGLGLGIVAALVLEALDETIATPDDVEKKLGVPVLGVVPLLDKGQTTAAALADIRSGFSEAYYSLRTALQFSTPDGAPASMLVSSARPAEGKSTTAYAVALNLARVGKRVLLIDGDLRNPSMHRVVGVDNERGMSNLLSGSSDLATVVQRTRQDNLFFIPCGPLPPNPAELWGSDRLRHFLAEARKDFDHVIVDGPPVLGFADSPLLAATVGGVLFVLEARGTRRGQARGALRRLKVGRARLLGAVLTKFNAKTTSYGGYDYAYDYNYGAEGGEKKGVKKGKKA</sequence>
<evidence type="ECO:0000256" key="17">
    <source>
        <dbReference type="SAM" id="MobiDB-lite"/>
    </source>
</evidence>
<dbReference type="InterPro" id="IPR005702">
    <property type="entry name" value="Wzc-like_C"/>
</dbReference>
<evidence type="ECO:0000256" key="9">
    <source>
        <dbReference type="ARBA" id="ARBA00022741"/>
    </source>
</evidence>
<evidence type="ECO:0000313" key="23">
    <source>
        <dbReference type="Proteomes" id="UP000529946"/>
    </source>
</evidence>
<dbReference type="GO" id="GO:0004715">
    <property type="term" value="F:non-membrane spanning protein tyrosine kinase activity"/>
    <property type="evidence" value="ECO:0007669"/>
    <property type="project" value="UniProtKB-EC"/>
</dbReference>
<keyword evidence="12 18" id="KW-1133">Transmembrane helix</keyword>
<name>A0A7W6JFG1_9CAUL</name>
<evidence type="ECO:0000256" key="11">
    <source>
        <dbReference type="ARBA" id="ARBA00022840"/>
    </source>
</evidence>
<evidence type="ECO:0000256" key="13">
    <source>
        <dbReference type="ARBA" id="ARBA00023136"/>
    </source>
</evidence>
<dbReference type="Pfam" id="PF13807">
    <property type="entry name" value="GNVR"/>
    <property type="match status" value="1"/>
</dbReference>
<proteinExistence type="inferred from homology"/>
<dbReference type="Gene3D" id="3.40.50.300">
    <property type="entry name" value="P-loop containing nucleotide triphosphate hydrolases"/>
    <property type="match status" value="1"/>
</dbReference>
<accession>A0A7W6JFG1</accession>
<keyword evidence="6" id="KW-0997">Cell inner membrane</keyword>
<dbReference type="InterPro" id="IPR050445">
    <property type="entry name" value="Bact_polysacc_biosynth/exp"/>
</dbReference>
<comment type="similarity">
    <text evidence="3">Belongs to the etk/wzc family.</text>
</comment>
<dbReference type="Proteomes" id="UP000529946">
    <property type="component" value="Unassembled WGS sequence"/>
</dbReference>
<keyword evidence="7" id="KW-0808">Transferase</keyword>
<evidence type="ECO:0000256" key="6">
    <source>
        <dbReference type="ARBA" id="ARBA00022519"/>
    </source>
</evidence>
<evidence type="ECO:0000256" key="1">
    <source>
        <dbReference type="ARBA" id="ARBA00004429"/>
    </source>
</evidence>
<dbReference type="AlphaFoldDB" id="A0A7W6JFG1"/>
<evidence type="ECO:0000259" key="21">
    <source>
        <dbReference type="Pfam" id="PF13807"/>
    </source>
</evidence>